<evidence type="ECO:0000313" key="3">
    <source>
        <dbReference type="Proteomes" id="UP000293289"/>
    </source>
</evidence>
<evidence type="ECO:0000256" key="1">
    <source>
        <dbReference type="SAM" id="MobiDB-lite"/>
    </source>
</evidence>
<proteinExistence type="predicted"/>
<dbReference type="AlphaFoldDB" id="A0A4Q7M9G7"/>
<protein>
    <submittedName>
        <fullName evidence="2">Uncharacterized protein</fullName>
    </submittedName>
</protein>
<keyword evidence="3" id="KW-1185">Reference proteome</keyword>
<gene>
    <name evidence="2" type="ORF">EV187_2983</name>
</gene>
<reference evidence="2 3" key="1">
    <citation type="submission" date="2019-02" db="EMBL/GenBank/DDBJ databases">
        <title>Genomic Encyclopedia of Type Strains, Phase IV (KMG-IV): sequencing the most valuable type-strain genomes for metagenomic binning, comparative biology and taxonomic classification.</title>
        <authorList>
            <person name="Goeker M."/>
        </authorList>
    </citation>
    <scope>NUCLEOTIDE SEQUENCE [LARGE SCALE GENOMIC DNA]</scope>
    <source>
        <strain evidence="2 3">DSM 43045</strain>
    </source>
</reference>
<sequence length="70" mass="7118">MTDASGTRDEGTDEGGTAKEDGLGQERTIPSEPGSVGVGAGEPTTFEPEEDPDAAARRDPDAPDGGDSER</sequence>
<dbReference type="Proteomes" id="UP000293289">
    <property type="component" value="Unassembled WGS sequence"/>
</dbReference>
<dbReference type="EMBL" id="SGWY01000003">
    <property type="protein sequence ID" value="RZS64596.1"/>
    <property type="molecule type" value="Genomic_DNA"/>
</dbReference>
<organism evidence="2 3">
    <name type="scientific">Agromyces ramosus</name>
    <dbReference type="NCBI Taxonomy" id="33879"/>
    <lineage>
        <taxon>Bacteria</taxon>
        <taxon>Bacillati</taxon>
        <taxon>Actinomycetota</taxon>
        <taxon>Actinomycetes</taxon>
        <taxon>Micrococcales</taxon>
        <taxon>Microbacteriaceae</taxon>
        <taxon>Agromyces</taxon>
    </lineage>
</organism>
<evidence type="ECO:0000313" key="2">
    <source>
        <dbReference type="EMBL" id="RZS64596.1"/>
    </source>
</evidence>
<feature type="compositionally biased region" description="Basic and acidic residues" evidence="1">
    <location>
        <begin position="54"/>
        <end position="70"/>
    </location>
</feature>
<feature type="region of interest" description="Disordered" evidence="1">
    <location>
        <begin position="1"/>
        <end position="70"/>
    </location>
</feature>
<accession>A0A4Q7M9G7</accession>
<dbReference type="RefSeq" id="WP_130353809.1">
    <property type="nucleotide sequence ID" value="NZ_SGWY01000003.1"/>
</dbReference>
<feature type="compositionally biased region" description="Basic and acidic residues" evidence="1">
    <location>
        <begin position="1"/>
        <end position="24"/>
    </location>
</feature>
<name>A0A4Q7M9G7_9MICO</name>
<comment type="caution">
    <text evidence="2">The sequence shown here is derived from an EMBL/GenBank/DDBJ whole genome shotgun (WGS) entry which is preliminary data.</text>
</comment>